<feature type="binding site" evidence="12">
    <location>
        <position position="198"/>
    </location>
    <ligand>
        <name>[4Fe-4S] cluster</name>
        <dbReference type="ChEBI" id="CHEBI:49883"/>
    </ligand>
</feature>
<evidence type="ECO:0000256" key="3">
    <source>
        <dbReference type="ARBA" id="ARBA00022723"/>
    </source>
</evidence>
<dbReference type="FunFam" id="1.10.1670.10:FF:000001">
    <property type="entry name" value="Endonuclease III"/>
    <property type="match status" value="1"/>
</dbReference>
<reference evidence="14" key="1">
    <citation type="journal article" date="2021" name="Microb. Physiol.">
        <title>Proteogenomic Insights into the Physiology of Marine, Sulfate-Reducing, Filamentous Desulfonema limicola and Desulfonema magnum.</title>
        <authorList>
            <person name="Schnaars V."/>
            <person name="Wohlbrand L."/>
            <person name="Scheve S."/>
            <person name="Hinrichs C."/>
            <person name="Reinhardt R."/>
            <person name="Rabus R."/>
        </authorList>
    </citation>
    <scope>NUCLEOTIDE SEQUENCE</scope>
    <source>
        <strain evidence="14">5ac10</strain>
    </source>
</reference>
<dbReference type="PANTHER" id="PTHR10359">
    <property type="entry name" value="A/G-SPECIFIC ADENINE GLYCOSYLASE/ENDONUCLEASE III"/>
    <property type="match status" value="1"/>
</dbReference>
<dbReference type="Pfam" id="PF00730">
    <property type="entry name" value="HhH-GPD"/>
    <property type="match status" value="1"/>
</dbReference>
<dbReference type="InterPro" id="IPR004035">
    <property type="entry name" value="Endouclease-III_FeS-bd_BS"/>
</dbReference>
<dbReference type="PROSITE" id="PS00764">
    <property type="entry name" value="ENDONUCLEASE_III_1"/>
    <property type="match status" value="1"/>
</dbReference>
<keyword evidence="2 12" id="KW-0004">4Fe-4S</keyword>
<dbReference type="SMART" id="SM00478">
    <property type="entry name" value="ENDO3c"/>
    <property type="match status" value="1"/>
</dbReference>
<dbReference type="Proteomes" id="UP000663720">
    <property type="component" value="Chromosome"/>
</dbReference>
<dbReference type="AlphaFoldDB" id="A0A975BBL2"/>
<evidence type="ECO:0000256" key="12">
    <source>
        <dbReference type="HAMAP-Rule" id="MF_00942"/>
    </source>
</evidence>
<dbReference type="FunFam" id="1.10.340.30:FF:000001">
    <property type="entry name" value="Endonuclease III"/>
    <property type="match status" value="1"/>
</dbReference>
<feature type="binding site" evidence="12">
    <location>
        <position position="188"/>
    </location>
    <ligand>
        <name>[4Fe-4S] cluster</name>
        <dbReference type="ChEBI" id="CHEBI:49883"/>
    </ligand>
</feature>
<dbReference type="PIRSF" id="PIRSF001435">
    <property type="entry name" value="Nth"/>
    <property type="match status" value="1"/>
</dbReference>
<dbReference type="GO" id="GO:0003677">
    <property type="term" value="F:DNA binding"/>
    <property type="evidence" value="ECO:0007669"/>
    <property type="project" value="UniProtKB-UniRule"/>
</dbReference>
<dbReference type="GO" id="GO:0019104">
    <property type="term" value="F:DNA N-glycosylase activity"/>
    <property type="evidence" value="ECO:0007669"/>
    <property type="project" value="UniProtKB-UniRule"/>
</dbReference>
<feature type="domain" description="HhH-GPD" evidence="13">
    <location>
        <begin position="39"/>
        <end position="186"/>
    </location>
</feature>
<evidence type="ECO:0000256" key="9">
    <source>
        <dbReference type="ARBA" id="ARBA00023204"/>
    </source>
</evidence>
<keyword evidence="11 12" id="KW-0326">Glycosidase</keyword>
<dbReference type="PANTHER" id="PTHR10359:SF18">
    <property type="entry name" value="ENDONUCLEASE III"/>
    <property type="match status" value="1"/>
</dbReference>
<dbReference type="GO" id="GO:0046872">
    <property type="term" value="F:metal ion binding"/>
    <property type="evidence" value="ECO:0007669"/>
    <property type="project" value="UniProtKB-KW"/>
</dbReference>
<evidence type="ECO:0000256" key="7">
    <source>
        <dbReference type="ARBA" id="ARBA00023014"/>
    </source>
</evidence>
<keyword evidence="15" id="KW-1185">Reference proteome</keyword>
<dbReference type="InterPro" id="IPR003265">
    <property type="entry name" value="HhH-GPD_domain"/>
</dbReference>
<keyword evidence="14" id="KW-0255">Endonuclease</keyword>
<evidence type="ECO:0000259" key="13">
    <source>
        <dbReference type="SMART" id="SM00478"/>
    </source>
</evidence>
<evidence type="ECO:0000256" key="11">
    <source>
        <dbReference type="ARBA" id="ARBA00023295"/>
    </source>
</evidence>
<dbReference type="InterPro" id="IPR000445">
    <property type="entry name" value="HhH_motif"/>
</dbReference>
<dbReference type="GO" id="GO:0140078">
    <property type="term" value="F:class I DNA-(apurinic or apyrimidinic site) endonuclease activity"/>
    <property type="evidence" value="ECO:0007669"/>
    <property type="project" value="UniProtKB-EC"/>
</dbReference>
<keyword evidence="6 12" id="KW-0408">Iron</keyword>
<gene>
    <name evidence="12" type="primary">nth</name>
    <name evidence="14" type="ORF">dnl_46970</name>
</gene>
<sequence>MKTHAEIKKICRILRTSYPDVKTQLIHKTPFELLTATILSAQCTDKQVNSVTPELFKEFPCPKALADADLKKIENIIRSTGFFHNKAKHIKNCARVLVENFNSIVPDNLEELITLPGVGRKTANVVLSAAFGVPAIVVDTHVKRISKRIGLTKHTDPVKIEFDLMRLIPENNWKDFSLHLIYFGREICMARKPGCFCCPVYDLCDYPEKFKKKAEF</sequence>
<evidence type="ECO:0000256" key="8">
    <source>
        <dbReference type="ARBA" id="ARBA00023125"/>
    </source>
</evidence>
<keyword evidence="5 12" id="KW-0378">Hydrolase</keyword>
<keyword evidence="3 12" id="KW-0479">Metal-binding</keyword>
<dbReference type="Gene3D" id="1.10.1670.10">
    <property type="entry name" value="Helix-hairpin-Helix base-excision DNA repair enzymes (C-terminal)"/>
    <property type="match status" value="1"/>
</dbReference>
<dbReference type="InterPro" id="IPR004036">
    <property type="entry name" value="Endonuclease-III-like_CS2"/>
</dbReference>
<evidence type="ECO:0000256" key="10">
    <source>
        <dbReference type="ARBA" id="ARBA00023239"/>
    </source>
</evidence>
<feature type="binding site" evidence="12">
    <location>
        <position position="204"/>
    </location>
    <ligand>
        <name>[4Fe-4S] cluster</name>
        <dbReference type="ChEBI" id="CHEBI:49883"/>
    </ligand>
</feature>
<evidence type="ECO:0000313" key="15">
    <source>
        <dbReference type="Proteomes" id="UP000663720"/>
    </source>
</evidence>
<dbReference type="InterPro" id="IPR023170">
    <property type="entry name" value="HhH_base_excis_C"/>
</dbReference>
<dbReference type="SUPFAM" id="SSF48150">
    <property type="entry name" value="DNA-glycosylase"/>
    <property type="match status" value="1"/>
</dbReference>
<dbReference type="HAMAP" id="MF_00942">
    <property type="entry name" value="Nth"/>
    <property type="match status" value="1"/>
</dbReference>
<proteinExistence type="inferred from homology"/>
<dbReference type="GO" id="GO:0006285">
    <property type="term" value="P:base-excision repair, AP site formation"/>
    <property type="evidence" value="ECO:0007669"/>
    <property type="project" value="TreeGrafter"/>
</dbReference>
<keyword evidence="4 12" id="KW-0227">DNA damage</keyword>
<name>A0A975BBL2_9BACT</name>
<dbReference type="InterPro" id="IPR005759">
    <property type="entry name" value="Nth"/>
</dbReference>
<dbReference type="EC" id="4.2.99.18" evidence="12"/>
<evidence type="ECO:0000256" key="4">
    <source>
        <dbReference type="ARBA" id="ARBA00022763"/>
    </source>
</evidence>
<dbReference type="EMBL" id="CP061799">
    <property type="protein sequence ID" value="QTA82323.1"/>
    <property type="molecule type" value="Genomic_DNA"/>
</dbReference>
<protein>
    <recommendedName>
        <fullName evidence="12">Endonuclease III</fullName>
        <ecNumber evidence="12">4.2.99.18</ecNumber>
    </recommendedName>
    <alternativeName>
        <fullName evidence="12">DNA-(apurinic or apyrimidinic site) lyase</fullName>
    </alternativeName>
</protein>
<dbReference type="Pfam" id="PF00633">
    <property type="entry name" value="HHH"/>
    <property type="match status" value="1"/>
</dbReference>
<evidence type="ECO:0000256" key="2">
    <source>
        <dbReference type="ARBA" id="ARBA00022485"/>
    </source>
</evidence>
<comment type="function">
    <text evidence="12">DNA repair enzyme that has both DNA N-glycosylase activity and AP-lyase activity. The DNA N-glycosylase activity releases various damaged pyrimidines from DNA by cleaving the N-glycosidic bond, leaving an AP (apurinic/apyrimidinic) site. The AP-lyase activity cleaves the phosphodiester bond 3' to the AP site by a beta-elimination, leaving a 3'-terminal unsaturated sugar and a product with a terminal 5'-phosphate.</text>
</comment>
<dbReference type="GO" id="GO:0051539">
    <property type="term" value="F:4 iron, 4 sulfur cluster binding"/>
    <property type="evidence" value="ECO:0007669"/>
    <property type="project" value="UniProtKB-UniRule"/>
</dbReference>
<dbReference type="CDD" id="cd00056">
    <property type="entry name" value="ENDO3c"/>
    <property type="match status" value="1"/>
</dbReference>
<keyword evidence="7 12" id="KW-0411">Iron-sulfur</keyword>
<dbReference type="KEGG" id="dli:dnl_46970"/>
<evidence type="ECO:0000313" key="14">
    <source>
        <dbReference type="EMBL" id="QTA82323.1"/>
    </source>
</evidence>
<evidence type="ECO:0000256" key="5">
    <source>
        <dbReference type="ARBA" id="ARBA00022801"/>
    </source>
</evidence>
<comment type="cofactor">
    <cofactor evidence="12">
        <name>[4Fe-4S] cluster</name>
        <dbReference type="ChEBI" id="CHEBI:49883"/>
    </cofactor>
    <text evidence="12">Binds 1 [4Fe-4S] cluster.</text>
</comment>
<keyword evidence="8 12" id="KW-0238">DNA-binding</keyword>
<keyword evidence="10 12" id="KW-0456">Lyase</keyword>
<keyword evidence="9 12" id="KW-0234">DNA repair</keyword>
<dbReference type="InterPro" id="IPR011257">
    <property type="entry name" value="DNA_glycosylase"/>
</dbReference>
<comment type="catalytic activity">
    <reaction evidence="12">
        <text>2'-deoxyribonucleotide-(2'-deoxyribose 5'-phosphate)-2'-deoxyribonucleotide-DNA = a 3'-end 2'-deoxyribonucleotide-(2,3-dehydro-2,3-deoxyribose 5'-phosphate)-DNA + a 5'-end 5'-phospho-2'-deoxyribonucleoside-DNA + H(+)</text>
        <dbReference type="Rhea" id="RHEA:66592"/>
        <dbReference type="Rhea" id="RHEA-COMP:13180"/>
        <dbReference type="Rhea" id="RHEA-COMP:16897"/>
        <dbReference type="Rhea" id="RHEA-COMP:17067"/>
        <dbReference type="ChEBI" id="CHEBI:15378"/>
        <dbReference type="ChEBI" id="CHEBI:136412"/>
        <dbReference type="ChEBI" id="CHEBI:157695"/>
        <dbReference type="ChEBI" id="CHEBI:167181"/>
        <dbReference type="EC" id="4.2.99.18"/>
    </reaction>
</comment>
<dbReference type="Gene3D" id="1.10.340.30">
    <property type="entry name" value="Hypothetical protein, domain 2"/>
    <property type="match status" value="1"/>
</dbReference>
<keyword evidence="14" id="KW-0540">Nuclease</keyword>
<dbReference type="PROSITE" id="PS01155">
    <property type="entry name" value="ENDONUCLEASE_III_2"/>
    <property type="match status" value="1"/>
</dbReference>
<organism evidence="14 15">
    <name type="scientific">Desulfonema limicola</name>
    <dbReference type="NCBI Taxonomy" id="45656"/>
    <lineage>
        <taxon>Bacteria</taxon>
        <taxon>Pseudomonadati</taxon>
        <taxon>Thermodesulfobacteriota</taxon>
        <taxon>Desulfobacteria</taxon>
        <taxon>Desulfobacterales</taxon>
        <taxon>Desulfococcaceae</taxon>
        <taxon>Desulfonema</taxon>
    </lineage>
</organism>
<feature type="binding site" evidence="12">
    <location>
        <position position="195"/>
    </location>
    <ligand>
        <name>[4Fe-4S] cluster</name>
        <dbReference type="ChEBI" id="CHEBI:49883"/>
    </ligand>
</feature>
<accession>A0A975BBL2</accession>
<dbReference type="RefSeq" id="WP_207688267.1">
    <property type="nucleotide sequence ID" value="NZ_CP061799.1"/>
</dbReference>
<evidence type="ECO:0000256" key="6">
    <source>
        <dbReference type="ARBA" id="ARBA00023004"/>
    </source>
</evidence>
<dbReference type="NCBIfam" id="TIGR01083">
    <property type="entry name" value="nth"/>
    <property type="match status" value="1"/>
</dbReference>
<comment type="similarity">
    <text evidence="1 12">Belongs to the Nth/MutY family.</text>
</comment>
<evidence type="ECO:0000256" key="1">
    <source>
        <dbReference type="ARBA" id="ARBA00008343"/>
    </source>
</evidence>